<dbReference type="GO" id="GO:0008299">
    <property type="term" value="P:isoprenoid biosynthetic process"/>
    <property type="evidence" value="ECO:0007669"/>
    <property type="project" value="UniProtKB-ARBA"/>
</dbReference>
<accession>A0A319CJL9</accession>
<dbReference type="InterPro" id="IPR008949">
    <property type="entry name" value="Isoprenoid_synthase_dom_sf"/>
</dbReference>
<gene>
    <name evidence="5" type="ORF">BO82DRAFT_399385</name>
</gene>
<dbReference type="EMBL" id="KZ821683">
    <property type="protein sequence ID" value="PYH84549.1"/>
    <property type="molecule type" value="Genomic_DNA"/>
</dbReference>
<evidence type="ECO:0000256" key="1">
    <source>
        <dbReference type="ARBA" id="ARBA00001946"/>
    </source>
</evidence>
<protein>
    <recommendedName>
        <fullName evidence="4">Terpene synthase</fullName>
        <ecNumber evidence="4">4.2.3.-</ecNumber>
    </recommendedName>
</protein>
<sequence length="381" mass="43123">MAGKDQSLRWPAYWPPTTDHRGTHPSFTRLTCDKITDEVLAVLPSINESNASRIRAMRLPALVAFMIPHSTSHERLVVLCKWLTCLLLFGNLFEYPWFSQGKLLPVGGELSHLPRDLRLLATDGHLASDNDIQPQSVRYIRGVFAQMLRLSPRKEQFLRAADYLERAITAMHARKHGPSKASDDLEQWKRSRVDSSGMFMLFHWMEFALDLQIPDSVWDDPTMQLLMDEACLQIGVVNDLYSLPKHIFMNDGRVDTESMNCVAWLMRGTGESLQEAVDRCWDYIHHLDDSVVHAAVVVKSRFRQNKAISQIVDAIVYSLQGSWAYGITSSQAWLKSLYACQPALLSESFRDATCDGKQQPLVVSTEVDAEGDSARRGVEQS</sequence>
<organism evidence="5 6">
    <name type="scientific">Aspergillus uvarum CBS 121591</name>
    <dbReference type="NCBI Taxonomy" id="1448315"/>
    <lineage>
        <taxon>Eukaryota</taxon>
        <taxon>Fungi</taxon>
        <taxon>Dikarya</taxon>
        <taxon>Ascomycota</taxon>
        <taxon>Pezizomycotina</taxon>
        <taxon>Eurotiomycetes</taxon>
        <taxon>Eurotiomycetidae</taxon>
        <taxon>Eurotiales</taxon>
        <taxon>Aspergillaceae</taxon>
        <taxon>Aspergillus</taxon>
        <taxon>Aspergillus subgen. Circumdati</taxon>
    </lineage>
</organism>
<dbReference type="PANTHER" id="PTHR35201:SF4">
    <property type="entry name" value="BETA-PINACENE SYNTHASE-RELATED"/>
    <property type="match status" value="1"/>
</dbReference>
<dbReference type="GeneID" id="37141846"/>
<evidence type="ECO:0000256" key="4">
    <source>
        <dbReference type="RuleBase" id="RU366034"/>
    </source>
</evidence>
<dbReference type="GO" id="GO:0010333">
    <property type="term" value="F:terpene synthase activity"/>
    <property type="evidence" value="ECO:0007669"/>
    <property type="project" value="InterPro"/>
</dbReference>
<dbReference type="Proteomes" id="UP000248340">
    <property type="component" value="Unassembled WGS sequence"/>
</dbReference>
<dbReference type="GO" id="GO:0046872">
    <property type="term" value="F:metal ion binding"/>
    <property type="evidence" value="ECO:0007669"/>
    <property type="project" value="UniProtKB-KW"/>
</dbReference>
<comment type="cofactor">
    <cofactor evidence="1 4">
        <name>Mg(2+)</name>
        <dbReference type="ChEBI" id="CHEBI:18420"/>
    </cofactor>
</comment>
<evidence type="ECO:0000313" key="6">
    <source>
        <dbReference type="Proteomes" id="UP000248340"/>
    </source>
</evidence>
<keyword evidence="4" id="KW-0479">Metal-binding</keyword>
<dbReference type="OrthoDB" id="6486656at2759"/>
<dbReference type="VEuPathDB" id="FungiDB:BO82DRAFT_399385"/>
<dbReference type="PANTHER" id="PTHR35201">
    <property type="entry name" value="TERPENE SYNTHASE"/>
    <property type="match status" value="1"/>
</dbReference>
<comment type="similarity">
    <text evidence="2 4">Belongs to the terpene synthase family.</text>
</comment>
<dbReference type="RefSeq" id="XP_025494749.1">
    <property type="nucleotide sequence ID" value="XM_025639104.1"/>
</dbReference>
<keyword evidence="3 4" id="KW-0460">Magnesium</keyword>
<evidence type="ECO:0000256" key="2">
    <source>
        <dbReference type="ARBA" id="ARBA00006333"/>
    </source>
</evidence>
<dbReference type="Pfam" id="PF19086">
    <property type="entry name" value="Terpene_syn_C_2"/>
    <property type="match status" value="1"/>
</dbReference>
<keyword evidence="4" id="KW-0456">Lyase</keyword>
<keyword evidence="6" id="KW-1185">Reference proteome</keyword>
<evidence type="ECO:0000313" key="5">
    <source>
        <dbReference type="EMBL" id="PYH84549.1"/>
    </source>
</evidence>
<dbReference type="EC" id="4.2.3.-" evidence="4"/>
<evidence type="ECO:0000256" key="3">
    <source>
        <dbReference type="ARBA" id="ARBA00022842"/>
    </source>
</evidence>
<proteinExistence type="inferred from homology"/>
<dbReference type="AlphaFoldDB" id="A0A319CJL9"/>
<name>A0A319CJL9_9EURO</name>
<dbReference type="Gene3D" id="1.10.600.10">
    <property type="entry name" value="Farnesyl Diphosphate Synthase"/>
    <property type="match status" value="1"/>
</dbReference>
<dbReference type="InterPro" id="IPR034686">
    <property type="entry name" value="Terpene_cyclase-like_2"/>
</dbReference>
<dbReference type="SUPFAM" id="SSF48576">
    <property type="entry name" value="Terpenoid synthases"/>
    <property type="match status" value="1"/>
</dbReference>
<reference evidence="5 6" key="1">
    <citation type="submission" date="2016-12" db="EMBL/GenBank/DDBJ databases">
        <title>The genomes of Aspergillus section Nigri reveals drivers in fungal speciation.</title>
        <authorList>
            <consortium name="DOE Joint Genome Institute"/>
            <person name="Vesth T.C."/>
            <person name="Nybo J."/>
            <person name="Theobald S."/>
            <person name="Brandl J."/>
            <person name="Frisvad J.C."/>
            <person name="Nielsen K.F."/>
            <person name="Lyhne E.K."/>
            <person name="Kogle M.E."/>
            <person name="Kuo A."/>
            <person name="Riley R."/>
            <person name="Clum A."/>
            <person name="Nolan M."/>
            <person name="Lipzen A."/>
            <person name="Salamov A."/>
            <person name="Henrissat B."/>
            <person name="Wiebenga A."/>
            <person name="De Vries R.P."/>
            <person name="Grigoriev I.V."/>
            <person name="Mortensen U.H."/>
            <person name="Andersen M.R."/>
            <person name="Baker S.E."/>
        </authorList>
    </citation>
    <scope>NUCLEOTIDE SEQUENCE [LARGE SCALE GENOMIC DNA]</scope>
    <source>
        <strain evidence="5 6">CBS 121591</strain>
    </source>
</reference>